<reference evidence="1 2" key="1">
    <citation type="submission" date="2015-11" db="EMBL/GenBank/DDBJ databases">
        <title>Expanding the genomic diversity of Burkholderia species for the development of highly accurate diagnostics.</title>
        <authorList>
            <person name="Sahl J."/>
            <person name="Keim P."/>
            <person name="Wagner D."/>
        </authorList>
    </citation>
    <scope>NUCLEOTIDE SEQUENCE [LARGE SCALE GENOMIC DNA]</scope>
    <source>
        <strain evidence="1 2">RF32-BP12</strain>
    </source>
</reference>
<sequence>MRAAVYTGGDRIDVVAHAHPDTSPLVRGEACGVNGALLANPNAMKAPQKSGYIVAIRIRRRFIWSTN</sequence>
<evidence type="ECO:0000313" key="1">
    <source>
        <dbReference type="EMBL" id="KVA10630.1"/>
    </source>
</evidence>
<dbReference type="Proteomes" id="UP000056450">
    <property type="component" value="Unassembled WGS sequence"/>
</dbReference>
<protein>
    <submittedName>
        <fullName evidence="1">Uncharacterized protein</fullName>
    </submittedName>
</protein>
<organism evidence="1 2">
    <name type="scientific">Burkholderia latens</name>
    <dbReference type="NCBI Taxonomy" id="488446"/>
    <lineage>
        <taxon>Bacteria</taxon>
        <taxon>Pseudomonadati</taxon>
        <taxon>Pseudomonadota</taxon>
        <taxon>Betaproteobacteria</taxon>
        <taxon>Burkholderiales</taxon>
        <taxon>Burkholderiaceae</taxon>
        <taxon>Burkholderia</taxon>
        <taxon>Burkholderia cepacia complex</taxon>
    </lineage>
</organism>
<gene>
    <name evidence="1" type="ORF">WI41_10635</name>
</gene>
<proteinExistence type="predicted"/>
<evidence type="ECO:0000313" key="2">
    <source>
        <dbReference type="Proteomes" id="UP000056450"/>
    </source>
</evidence>
<name>A0AAP1C735_9BURK</name>
<accession>A0AAP1C735</accession>
<dbReference type="EMBL" id="LOTQ01000009">
    <property type="protein sequence ID" value="KVA10630.1"/>
    <property type="molecule type" value="Genomic_DNA"/>
</dbReference>
<dbReference type="AlphaFoldDB" id="A0AAP1C735"/>
<comment type="caution">
    <text evidence="1">The sequence shown here is derived from an EMBL/GenBank/DDBJ whole genome shotgun (WGS) entry which is preliminary data.</text>
</comment>